<evidence type="ECO:0000259" key="11">
    <source>
        <dbReference type="PROSITE" id="PS51296"/>
    </source>
</evidence>
<dbReference type="GO" id="GO:0046872">
    <property type="term" value="F:metal ion binding"/>
    <property type="evidence" value="ECO:0007669"/>
    <property type="project" value="UniProtKB-KW"/>
</dbReference>
<dbReference type="GO" id="GO:0010277">
    <property type="term" value="F:chlorophyllide a oxygenase activity"/>
    <property type="evidence" value="ECO:0007669"/>
    <property type="project" value="InterPro"/>
</dbReference>
<keyword evidence="3" id="KW-0934">Plastid</keyword>
<dbReference type="Gene3D" id="2.102.10.10">
    <property type="entry name" value="Rieske [2Fe-2S] iron-sulphur domain"/>
    <property type="match status" value="1"/>
</dbReference>
<dbReference type="PANTHER" id="PTHR21266">
    <property type="entry name" value="IRON-SULFUR DOMAIN CONTAINING PROTEIN"/>
    <property type="match status" value="1"/>
</dbReference>
<dbReference type="InterPro" id="IPR013626">
    <property type="entry name" value="PaO"/>
</dbReference>
<keyword evidence="2" id="KW-0150">Chloroplast</keyword>
<evidence type="ECO:0000256" key="7">
    <source>
        <dbReference type="ARBA" id="ARBA00023004"/>
    </source>
</evidence>
<evidence type="ECO:0000256" key="9">
    <source>
        <dbReference type="SAM" id="Coils"/>
    </source>
</evidence>
<dbReference type="InterPro" id="IPR036922">
    <property type="entry name" value="Rieske_2Fe-2S_sf"/>
</dbReference>
<evidence type="ECO:0000256" key="8">
    <source>
        <dbReference type="ARBA" id="ARBA00023014"/>
    </source>
</evidence>
<dbReference type="PROSITE" id="PS51296">
    <property type="entry name" value="RIESKE"/>
    <property type="match status" value="1"/>
</dbReference>
<dbReference type="GO" id="GO:0009507">
    <property type="term" value="C:chloroplast"/>
    <property type="evidence" value="ECO:0007669"/>
    <property type="project" value="UniProtKB-SubCell"/>
</dbReference>
<feature type="region of interest" description="Disordered" evidence="10">
    <location>
        <begin position="37"/>
        <end position="56"/>
    </location>
</feature>
<keyword evidence="8" id="KW-0411">Iron-sulfur</keyword>
<evidence type="ECO:0000256" key="6">
    <source>
        <dbReference type="ARBA" id="ARBA00022946"/>
    </source>
</evidence>
<dbReference type="SUPFAM" id="SSF50022">
    <property type="entry name" value="ISP domain"/>
    <property type="match status" value="1"/>
</dbReference>
<dbReference type="Pfam" id="PF08417">
    <property type="entry name" value="PaO"/>
    <property type="match status" value="1"/>
</dbReference>
<organism evidence="12">
    <name type="scientific">Pyramimonas parkeae</name>
    <dbReference type="NCBI Taxonomy" id="36894"/>
    <lineage>
        <taxon>Eukaryota</taxon>
        <taxon>Viridiplantae</taxon>
        <taxon>Chlorophyta</taxon>
        <taxon>Pyramimonadophyceae</taxon>
        <taxon>Pyramimonadales</taxon>
        <taxon>Pyramimonadaceae</taxon>
        <taxon>Pyramimonas</taxon>
        <taxon>Pyramimonas subgen. Trichocystis</taxon>
    </lineage>
</organism>
<reference evidence="12" key="1">
    <citation type="submission" date="2015-02" db="EMBL/GenBank/DDBJ databases">
        <title>Evolution of green plants accompanied the changes in light-harvesting systems.</title>
        <authorList>
            <person name="Kunugi M."/>
            <person name="Takabayashi A."/>
            <person name="Tanaka A."/>
        </authorList>
    </citation>
    <scope>NUCLEOTIDE SEQUENCE</scope>
    <source>
        <strain evidence="12">NIES-254</strain>
    </source>
</reference>
<dbReference type="SUPFAM" id="SSF55961">
    <property type="entry name" value="Bet v1-like"/>
    <property type="match status" value="1"/>
</dbReference>
<gene>
    <name evidence="12" type="primary">CAO</name>
</gene>
<keyword evidence="4" id="KW-0001">2Fe-2S</keyword>
<dbReference type="GO" id="GO:0051537">
    <property type="term" value="F:2 iron, 2 sulfur cluster binding"/>
    <property type="evidence" value="ECO:0007669"/>
    <property type="project" value="UniProtKB-KW"/>
</dbReference>
<evidence type="ECO:0000256" key="5">
    <source>
        <dbReference type="ARBA" id="ARBA00022723"/>
    </source>
</evidence>
<evidence type="ECO:0000256" key="2">
    <source>
        <dbReference type="ARBA" id="ARBA00022528"/>
    </source>
</evidence>
<protein>
    <submittedName>
        <fullName evidence="12">CAO protein</fullName>
    </submittedName>
</protein>
<dbReference type="EMBL" id="LC027969">
    <property type="protein sequence ID" value="BAQ35514.1"/>
    <property type="molecule type" value="mRNA"/>
</dbReference>
<comment type="subcellular location">
    <subcellularLocation>
        <location evidence="1">Plastid</location>
        <location evidence="1">Chloroplast</location>
    </subcellularLocation>
</comment>
<dbReference type="Pfam" id="PF00355">
    <property type="entry name" value="Rieske"/>
    <property type="match status" value="1"/>
</dbReference>
<keyword evidence="7" id="KW-0408">Iron</keyword>
<evidence type="ECO:0000256" key="4">
    <source>
        <dbReference type="ARBA" id="ARBA00022714"/>
    </source>
</evidence>
<feature type="coiled-coil region" evidence="9">
    <location>
        <begin position="147"/>
        <end position="205"/>
    </location>
</feature>
<evidence type="ECO:0000256" key="1">
    <source>
        <dbReference type="ARBA" id="ARBA00004229"/>
    </source>
</evidence>
<proteinExistence type="evidence at transcript level"/>
<name>A0A0C6ERI0_9CHLO</name>
<sequence>MPPVNAQNNSVLACSARFCLARVRFNARPHARLRITCTMGSDRPNGDDEDGLGSDPQQRYYRLGKDAGQSYKLKIDGTTDNSWIKGVPQIRRRTSESRQRELLTELAMVNERLSGVGGKKASTVRQRLDYLKMRRENWELIYNTVTQTDAEATLASIEEANRKVEEALDEQRRDKTSVTSLKAQLEGLQSEVQEAHSRLHATEARVAQNIERISALKAEAEALARCEMDPEACVVEEVPYAEMMLARPTGEELAQAAIKEANQTQPGRADVGKGLEQGFELSDNLRNFWFPIEFSSLLKKDVLVPVELFDEPWVLFRDADGIAACVKDECAHRACPLSLGQVVDGQVECPYHGWAYNRGGECTKMPSTRYCKGVGVKSLTVQEQDGLIWVWPGGAEPTTEVPRFHAPEGFTTHAELMLDVPVEHGLLIENLLDLAHAPFTHTSTFAKGWSIPELVNIKMNGALVGNWDPYPIDMSFEAPCITLSTIGLARPGQVEKGLRAEDCPKHLYQMHVCLPSKKGHTRLLYRMALDFMPWVQYVPFINSVWQQMANQVLGEDLRLVLGQQERMAVGSDTWANPVSYDKLGVRYRRWRNSLDSQDGPISGSLKMSAGELFDSSEQLKQ</sequence>
<dbReference type="AlphaFoldDB" id="A0A0C6ERI0"/>
<dbReference type="InterPro" id="IPR017941">
    <property type="entry name" value="Rieske_2Fe-2S"/>
</dbReference>
<feature type="domain" description="Rieske" evidence="11">
    <location>
        <begin position="289"/>
        <end position="390"/>
    </location>
</feature>
<dbReference type="Gene3D" id="3.90.380.10">
    <property type="entry name" value="Naphthalene 1,2-dioxygenase Alpha Subunit, Chain A, domain 1"/>
    <property type="match status" value="1"/>
</dbReference>
<evidence type="ECO:0000256" key="10">
    <source>
        <dbReference type="SAM" id="MobiDB-lite"/>
    </source>
</evidence>
<keyword evidence="9" id="KW-0175">Coiled coil</keyword>
<keyword evidence="6" id="KW-0809">Transit peptide</keyword>
<evidence type="ECO:0000313" key="12">
    <source>
        <dbReference type="EMBL" id="BAQ35514.1"/>
    </source>
</evidence>
<dbReference type="InterPro" id="IPR050584">
    <property type="entry name" value="Cholesterol_7-desaturase"/>
</dbReference>
<keyword evidence="5" id="KW-0479">Metal-binding</keyword>
<dbReference type="PANTHER" id="PTHR21266:SF19">
    <property type="entry name" value="CHLOROPHYLLIDE A OXYGENASE, CHLOROPLASTIC"/>
    <property type="match status" value="1"/>
</dbReference>
<evidence type="ECO:0000256" key="3">
    <source>
        <dbReference type="ARBA" id="ARBA00022640"/>
    </source>
</evidence>
<accession>A0A0C6ERI0</accession>